<reference evidence="1" key="1">
    <citation type="submission" date="2023-03" db="EMBL/GenBank/DDBJ databases">
        <authorList>
            <person name="Julca I."/>
        </authorList>
    </citation>
    <scope>NUCLEOTIDE SEQUENCE</scope>
</reference>
<dbReference type="Proteomes" id="UP001161247">
    <property type="component" value="Chromosome 5"/>
</dbReference>
<protein>
    <submittedName>
        <fullName evidence="1">OLC1v1004598C1</fullName>
    </submittedName>
</protein>
<keyword evidence="2" id="KW-1185">Reference proteome</keyword>
<gene>
    <name evidence="1" type="ORF">OLC1_LOCUS14283</name>
</gene>
<dbReference type="EMBL" id="OX459122">
    <property type="protein sequence ID" value="CAI9105629.1"/>
    <property type="molecule type" value="Genomic_DNA"/>
</dbReference>
<accession>A0AAV1DCM8</accession>
<organism evidence="1 2">
    <name type="scientific">Oldenlandia corymbosa var. corymbosa</name>
    <dbReference type="NCBI Taxonomy" id="529605"/>
    <lineage>
        <taxon>Eukaryota</taxon>
        <taxon>Viridiplantae</taxon>
        <taxon>Streptophyta</taxon>
        <taxon>Embryophyta</taxon>
        <taxon>Tracheophyta</taxon>
        <taxon>Spermatophyta</taxon>
        <taxon>Magnoliopsida</taxon>
        <taxon>eudicotyledons</taxon>
        <taxon>Gunneridae</taxon>
        <taxon>Pentapetalae</taxon>
        <taxon>asterids</taxon>
        <taxon>lamiids</taxon>
        <taxon>Gentianales</taxon>
        <taxon>Rubiaceae</taxon>
        <taxon>Rubioideae</taxon>
        <taxon>Spermacoceae</taxon>
        <taxon>Hedyotis-Oldenlandia complex</taxon>
        <taxon>Oldenlandia</taxon>
    </lineage>
</organism>
<evidence type="ECO:0000313" key="2">
    <source>
        <dbReference type="Proteomes" id="UP001161247"/>
    </source>
</evidence>
<dbReference type="InterPro" id="IPR050232">
    <property type="entry name" value="FBL13/AtMIF1-like"/>
</dbReference>
<evidence type="ECO:0000313" key="1">
    <source>
        <dbReference type="EMBL" id="CAI9105629.1"/>
    </source>
</evidence>
<proteinExistence type="predicted"/>
<name>A0AAV1DCM8_OLDCO</name>
<sequence>MGGCQGGYINIWTGFAISRNVRIIDLKIEEHCQARIPVSLYTCRTLESLASNGPFWVSAPSVVRLPKLEELYISLEFYNANEGEPPEVDGKLEIDAPALDFLCCDDHEWKEFSLKKLLFVEEVKLDLNANLNVNGHYIERCNSIARLIEALNHAVLLKLKGTIFEGLSNASTPLSVWFPRLTKLHTEYECCQWSALGAMRGYSVTLEVLKIKKFQCGKDAHMSCWKDPNQVPKSLSQSLTKVSFKDFQGFEDVLGMIRSSIAK</sequence>
<dbReference type="PANTHER" id="PTHR31900">
    <property type="entry name" value="F-BOX/RNI SUPERFAMILY PROTEIN-RELATED"/>
    <property type="match status" value="1"/>
</dbReference>
<dbReference type="PANTHER" id="PTHR31900:SF34">
    <property type="entry name" value="EMB|CAB62440.1-RELATED"/>
    <property type="match status" value="1"/>
</dbReference>
<dbReference type="AlphaFoldDB" id="A0AAV1DCM8"/>